<dbReference type="Pfam" id="PF10084">
    <property type="entry name" value="DUF2322"/>
    <property type="match status" value="1"/>
</dbReference>
<reference evidence="1" key="1">
    <citation type="submission" date="2021-01" db="EMBL/GenBank/DDBJ databases">
        <authorList>
            <person name="Corre E."/>
            <person name="Pelletier E."/>
            <person name="Niang G."/>
            <person name="Scheremetjew M."/>
            <person name="Finn R."/>
            <person name="Kale V."/>
            <person name="Holt S."/>
            <person name="Cochrane G."/>
            <person name="Meng A."/>
            <person name="Brown T."/>
            <person name="Cohen L."/>
        </authorList>
    </citation>
    <scope>NUCLEOTIDE SEQUENCE</scope>
    <source>
        <strain evidence="1">CCMP 769</strain>
    </source>
</reference>
<protein>
    <recommendedName>
        <fullName evidence="2">DUF2322 family protein</fullName>
    </recommendedName>
</protein>
<organism evidence="1">
    <name type="scientific">Rhodosorus marinus</name>
    <dbReference type="NCBI Taxonomy" id="101924"/>
    <lineage>
        <taxon>Eukaryota</taxon>
        <taxon>Rhodophyta</taxon>
        <taxon>Stylonematophyceae</taxon>
        <taxon>Stylonematales</taxon>
        <taxon>Stylonemataceae</taxon>
        <taxon>Rhodosorus</taxon>
    </lineage>
</organism>
<evidence type="ECO:0008006" key="2">
    <source>
        <dbReference type="Google" id="ProtNLM"/>
    </source>
</evidence>
<proteinExistence type="predicted"/>
<gene>
    <name evidence="1" type="ORF">RMAR00112_LOCUS31252</name>
</gene>
<accession>A0A7S3EM11</accession>
<dbReference type="AlphaFoldDB" id="A0A7S3EM11"/>
<name>A0A7S3EM11_9RHOD</name>
<sequence>MVSFLFPFFSAKTTLKPSVERRCFRICWIWCFQSCPASLDVEKIELLAVGRRAVRRGELDAVILNASGQRGSIAVYNALFQKYKLINKQAAQEGLELYAEMWDDAKENPGKHPNIDRLMLVVAEDMTLVGKINGKYAS</sequence>
<dbReference type="EMBL" id="HBHW01040671">
    <property type="protein sequence ID" value="CAE0063180.1"/>
    <property type="molecule type" value="Transcribed_RNA"/>
</dbReference>
<evidence type="ECO:0000313" key="1">
    <source>
        <dbReference type="EMBL" id="CAE0063180.1"/>
    </source>
</evidence>
<dbReference type="InterPro" id="IPR016755">
    <property type="entry name" value="UCP019302"/>
</dbReference>